<dbReference type="Gene3D" id="2.10.260.10">
    <property type="match status" value="1"/>
</dbReference>
<dbReference type="PANTHER" id="PTHR34860">
    <property type="entry name" value="REPRESSOR-LIKE PROTEIN SSO7C3"/>
    <property type="match status" value="1"/>
</dbReference>
<dbReference type="SUPFAM" id="SSF89447">
    <property type="entry name" value="AbrB/MazE/MraZ-like"/>
    <property type="match status" value="1"/>
</dbReference>
<name>A0A075WCY3_ARCFL</name>
<dbReference type="InterPro" id="IPR052975">
    <property type="entry name" value="Repressor-like_regulatory"/>
</dbReference>
<dbReference type="PANTHER" id="PTHR34860:SF6">
    <property type="entry name" value="REPRESSOR-LIKE PROTEIN SSO7C3"/>
    <property type="match status" value="1"/>
</dbReference>
<dbReference type="Pfam" id="PF04014">
    <property type="entry name" value="MazE_antitoxin"/>
    <property type="match status" value="1"/>
</dbReference>
<dbReference type="GO" id="GO:0003677">
    <property type="term" value="F:DNA binding"/>
    <property type="evidence" value="ECO:0007669"/>
    <property type="project" value="InterPro"/>
</dbReference>
<dbReference type="Proteomes" id="UP000028501">
    <property type="component" value="Chromosome"/>
</dbReference>
<evidence type="ECO:0000313" key="2">
    <source>
        <dbReference type="EMBL" id="AIG98265.1"/>
    </source>
</evidence>
<dbReference type="RefSeq" id="WP_048095655.1">
    <property type="nucleotide sequence ID" value="NZ_CP006577.1"/>
</dbReference>
<dbReference type="SMART" id="SM00966">
    <property type="entry name" value="SpoVT_AbrB"/>
    <property type="match status" value="1"/>
</dbReference>
<dbReference type="HOGENOM" id="CLU_158484_9_2_2"/>
<dbReference type="InterPro" id="IPR007159">
    <property type="entry name" value="SpoVT-AbrB_dom"/>
</dbReference>
<evidence type="ECO:0000313" key="3">
    <source>
        <dbReference type="Proteomes" id="UP000028501"/>
    </source>
</evidence>
<proteinExistence type="predicted"/>
<protein>
    <submittedName>
        <fullName evidence="2">Looped-hinge helix DNA binding protein domain protein, AbrB family</fullName>
    </submittedName>
</protein>
<dbReference type="GeneID" id="24794997"/>
<evidence type="ECO:0000259" key="1">
    <source>
        <dbReference type="PROSITE" id="PS51740"/>
    </source>
</evidence>
<dbReference type="InterPro" id="IPR037914">
    <property type="entry name" value="SpoVT-AbrB_sf"/>
</dbReference>
<dbReference type="AlphaFoldDB" id="A0A075WCY3"/>
<dbReference type="PROSITE" id="PS51740">
    <property type="entry name" value="SPOVT_ABRB"/>
    <property type="match status" value="1"/>
</dbReference>
<organism evidence="2 3">
    <name type="scientific">Archaeoglobus fulgidus DSM 8774</name>
    <dbReference type="NCBI Taxonomy" id="1344584"/>
    <lineage>
        <taxon>Archaea</taxon>
        <taxon>Methanobacteriati</taxon>
        <taxon>Methanobacteriota</taxon>
        <taxon>Archaeoglobi</taxon>
        <taxon>Archaeoglobales</taxon>
        <taxon>Archaeoglobaceae</taxon>
        <taxon>Archaeoglobus</taxon>
    </lineage>
</organism>
<gene>
    <name evidence="2" type="ORF">AFULGI_00014980</name>
</gene>
<dbReference type="EMBL" id="CP006577">
    <property type="protein sequence ID" value="AIG98265.1"/>
    <property type="molecule type" value="Genomic_DNA"/>
</dbReference>
<accession>A0A075WCY3</accession>
<feature type="domain" description="SpoVT-AbrB" evidence="1">
    <location>
        <begin position="1"/>
        <end position="46"/>
    </location>
</feature>
<dbReference type="NCBIfam" id="TIGR01439">
    <property type="entry name" value="lp_hng_hel_AbrB"/>
    <property type="match status" value="1"/>
</dbReference>
<dbReference type="KEGG" id="afg:AFULGI_00014980"/>
<sequence length="86" mass="9630">MPKVKTSSKGQIVIPKEIRDALGIKPGTVMNVHLEGKKIILEPSPEPPDIFVDLGERSEQILKESRKIDEERMRKLLRDLGVEGGD</sequence>
<reference evidence="2 3" key="1">
    <citation type="submission" date="2013-07" db="EMBL/GenBank/DDBJ databases">
        <title>Genome of Archaeoglobus fulgidus.</title>
        <authorList>
            <person name="Fiebig A."/>
            <person name="Birkeland N.-K."/>
        </authorList>
    </citation>
    <scope>NUCLEOTIDE SEQUENCE [LARGE SCALE GENOMIC DNA]</scope>
    <source>
        <strain evidence="2 3">DSM 8774</strain>
    </source>
</reference>